<accession>A0AAD4TKD8</accession>
<dbReference type="AlphaFoldDB" id="A0AAD4TKD8"/>
<evidence type="ECO:0000313" key="3">
    <source>
        <dbReference type="EMBL" id="KAI3960210.1"/>
    </source>
</evidence>
<dbReference type="PANTHER" id="PTHR21596">
    <property type="entry name" value="RIBONUCLEASE P SUBUNIT P38"/>
    <property type="match status" value="1"/>
</dbReference>
<proteinExistence type="predicted"/>
<keyword evidence="4" id="KW-1185">Reference proteome</keyword>
<reference evidence="3" key="1">
    <citation type="submission" date="2022-04" db="EMBL/GenBank/DDBJ databases">
        <title>A functionally conserved STORR gene fusion in Papaver species that diverged 16.8 million years ago.</title>
        <authorList>
            <person name="Catania T."/>
        </authorList>
    </citation>
    <scope>NUCLEOTIDE SEQUENCE</scope>
    <source>
        <strain evidence="3">S-188037</strain>
    </source>
</reference>
<evidence type="ECO:0000313" key="4">
    <source>
        <dbReference type="Proteomes" id="UP001202328"/>
    </source>
</evidence>
<evidence type="ECO:0000259" key="2">
    <source>
        <dbReference type="Pfam" id="PF03469"/>
    </source>
</evidence>
<feature type="region of interest" description="Disordered" evidence="1">
    <location>
        <begin position="226"/>
        <end position="245"/>
    </location>
</feature>
<feature type="domain" description="Factor of DNA methylation 1-5/IDN2" evidence="2">
    <location>
        <begin position="138"/>
        <end position="227"/>
    </location>
</feature>
<sequence>MMDSNKRPRIEKNRSRVVVADNVLPEGNELCGLAFEELGLLKWIQLSKANDTAEHASTSSDNEKFQNAAPPELVEEEKGVVDKLQKRDVLRVWKILTKFLLSKNVSSMTSYKTNSGNWRKFKFSEWVCPTLQLLGGKAQRPRWHPFKVTLVDGKHQESIDEEDKFLKGLKNECGEEAYLAVANALRELNAYNPSGRYPVQELWNFNENRRATAKEGVTALAHHLRKNHPNNTTTEGNLRNGGRKV</sequence>
<dbReference type="Pfam" id="PF03469">
    <property type="entry name" value="XH"/>
    <property type="match status" value="1"/>
</dbReference>
<comment type="caution">
    <text evidence="3">The sequence shown here is derived from an EMBL/GenBank/DDBJ whole genome shotgun (WGS) entry which is preliminary data.</text>
</comment>
<dbReference type="Proteomes" id="UP001202328">
    <property type="component" value="Unassembled WGS sequence"/>
</dbReference>
<dbReference type="InterPro" id="IPR005379">
    <property type="entry name" value="FDM1-5/IDN2_XH"/>
</dbReference>
<evidence type="ECO:0000256" key="1">
    <source>
        <dbReference type="SAM" id="MobiDB-lite"/>
    </source>
</evidence>
<name>A0AAD4TKD8_9MAGN</name>
<gene>
    <name evidence="3" type="ORF">MKW98_016934</name>
</gene>
<dbReference type="PANTHER" id="PTHR21596:SF65">
    <property type="entry name" value="PROTEIN INVOLVED IN DE NOVO 2-RELATED"/>
    <property type="match status" value="1"/>
</dbReference>
<organism evidence="3 4">
    <name type="scientific">Papaver atlanticum</name>
    <dbReference type="NCBI Taxonomy" id="357466"/>
    <lineage>
        <taxon>Eukaryota</taxon>
        <taxon>Viridiplantae</taxon>
        <taxon>Streptophyta</taxon>
        <taxon>Embryophyta</taxon>
        <taxon>Tracheophyta</taxon>
        <taxon>Spermatophyta</taxon>
        <taxon>Magnoliopsida</taxon>
        <taxon>Ranunculales</taxon>
        <taxon>Papaveraceae</taxon>
        <taxon>Papaveroideae</taxon>
        <taxon>Papaver</taxon>
    </lineage>
</organism>
<dbReference type="InterPro" id="IPR045177">
    <property type="entry name" value="FDM1-5/IDN2"/>
</dbReference>
<protein>
    <recommendedName>
        <fullName evidence="2">Factor of DNA methylation 1-5/IDN2 domain-containing protein</fullName>
    </recommendedName>
</protein>
<dbReference type="EMBL" id="JAJJMB010000948">
    <property type="protein sequence ID" value="KAI3960210.1"/>
    <property type="molecule type" value="Genomic_DNA"/>
</dbReference>
<dbReference type="GO" id="GO:0080188">
    <property type="term" value="P:gene silencing by siRNA-directed DNA methylation"/>
    <property type="evidence" value="ECO:0007669"/>
    <property type="project" value="InterPro"/>
</dbReference>